<reference evidence="2 3" key="1">
    <citation type="submission" date="2019-08" db="EMBL/GenBank/DDBJ databases">
        <title>In-depth cultivation of the pig gut microbiome towards novel bacterial diversity and tailored functional studies.</title>
        <authorList>
            <person name="Wylensek D."/>
            <person name="Hitch T.C.A."/>
            <person name="Clavel T."/>
        </authorList>
    </citation>
    <scope>NUCLEOTIDE SEQUENCE [LARGE SCALE GENOMIC DNA]</scope>
    <source>
        <strain evidence="2 3">Oil+RF-744-WCA-WT-13</strain>
    </source>
</reference>
<keyword evidence="3" id="KW-1185">Reference proteome</keyword>
<feature type="compositionally biased region" description="Polar residues" evidence="1">
    <location>
        <begin position="286"/>
        <end position="296"/>
    </location>
</feature>
<feature type="region of interest" description="Disordered" evidence="1">
    <location>
        <begin position="228"/>
        <end position="304"/>
    </location>
</feature>
<evidence type="ECO:0000313" key="2">
    <source>
        <dbReference type="EMBL" id="MST81098.1"/>
    </source>
</evidence>
<sequence>MYTLKNWKVEAHHGKMIVWGEVYGHEKYQDGLSLHTSMIQAVDMDDRHVLFSTKNSVYSCAFSAHAVNVKDVQAFDQLPDELFACDRKIVKKKILDAVSAGLNAVADRLQSFMQDVSGDYTLILFDTDADYYFRWMLQIRDGKKYLVPQNGVAIREGSVQDSVLIGNGVKGQVMKYFPFADNRLTFYEWEDSWEPVFFLNAGKKDIRLECSYGSFALKAGERLCPSRESEKNLEPVIEKEAETVEEVTSSAASPKDEAQADVKKPVSSQQTGDSQGKSSVYAEEQTGGSQEQSSVSAEEYLSGL</sequence>
<dbReference type="EMBL" id="VUMV01000001">
    <property type="protein sequence ID" value="MST81098.1"/>
    <property type="molecule type" value="Genomic_DNA"/>
</dbReference>
<evidence type="ECO:0000256" key="1">
    <source>
        <dbReference type="SAM" id="MobiDB-lite"/>
    </source>
</evidence>
<organism evidence="2 3">
    <name type="scientific">Bilifractor porci</name>
    <dbReference type="NCBI Taxonomy" id="2606636"/>
    <lineage>
        <taxon>Bacteria</taxon>
        <taxon>Bacillati</taxon>
        <taxon>Bacillota</taxon>
        <taxon>Clostridia</taxon>
        <taxon>Lachnospirales</taxon>
        <taxon>Lachnospiraceae</taxon>
        <taxon>Bilifractor</taxon>
    </lineage>
</organism>
<accession>A0A7X2TNL9</accession>
<evidence type="ECO:0000313" key="3">
    <source>
        <dbReference type="Proteomes" id="UP000466864"/>
    </source>
</evidence>
<feature type="compositionally biased region" description="Basic and acidic residues" evidence="1">
    <location>
        <begin position="228"/>
        <end position="242"/>
    </location>
</feature>
<name>A0A7X2TNL9_9FIRM</name>
<feature type="compositionally biased region" description="Polar residues" evidence="1">
    <location>
        <begin position="266"/>
        <end position="278"/>
    </location>
</feature>
<dbReference type="Proteomes" id="UP000466864">
    <property type="component" value="Unassembled WGS sequence"/>
</dbReference>
<feature type="compositionally biased region" description="Basic and acidic residues" evidence="1">
    <location>
        <begin position="254"/>
        <end position="264"/>
    </location>
</feature>
<gene>
    <name evidence="2" type="ORF">FYJ60_01945</name>
</gene>
<dbReference type="RefSeq" id="WP_154456892.1">
    <property type="nucleotide sequence ID" value="NZ_VUMV01000001.1"/>
</dbReference>
<comment type="caution">
    <text evidence="2">The sequence shown here is derived from an EMBL/GenBank/DDBJ whole genome shotgun (WGS) entry which is preliminary data.</text>
</comment>
<proteinExistence type="predicted"/>
<protein>
    <submittedName>
        <fullName evidence="2">Uncharacterized protein</fullName>
    </submittedName>
</protein>
<dbReference type="AlphaFoldDB" id="A0A7X2TNL9"/>